<feature type="coiled-coil region" evidence="4">
    <location>
        <begin position="87"/>
        <end position="114"/>
    </location>
</feature>
<dbReference type="Proteomes" id="UP000885826">
    <property type="component" value="Unassembled WGS sequence"/>
</dbReference>
<dbReference type="GO" id="GO:0006298">
    <property type="term" value="P:mismatch repair"/>
    <property type="evidence" value="ECO:0007669"/>
    <property type="project" value="InterPro"/>
</dbReference>
<dbReference type="SMART" id="SM00533">
    <property type="entry name" value="MUTSd"/>
    <property type="match status" value="1"/>
</dbReference>
<gene>
    <name evidence="7" type="ORF">ENI34_10365</name>
</gene>
<dbReference type="InterPro" id="IPR045076">
    <property type="entry name" value="MutS"/>
</dbReference>
<feature type="domain" description="DNA mismatch repair protein MutS core" evidence="5">
    <location>
        <begin position="3"/>
        <end position="251"/>
    </location>
</feature>
<dbReference type="Pfam" id="PF00488">
    <property type="entry name" value="MutS_V"/>
    <property type="match status" value="1"/>
</dbReference>
<feature type="coiled-coil region" evidence="4">
    <location>
        <begin position="443"/>
        <end position="524"/>
    </location>
</feature>
<protein>
    <recommendedName>
        <fullName evidence="9">DNA mismatch repair proteins mutS family domain-containing protein</fullName>
    </recommendedName>
</protein>
<evidence type="ECO:0000256" key="2">
    <source>
        <dbReference type="ARBA" id="ARBA00022840"/>
    </source>
</evidence>
<dbReference type="InterPro" id="IPR000432">
    <property type="entry name" value="DNA_mismatch_repair_MutS_C"/>
</dbReference>
<dbReference type="AlphaFoldDB" id="A0A9C9EQ87"/>
<dbReference type="NCBIfam" id="TIGR01069">
    <property type="entry name" value="mutS2"/>
    <property type="match status" value="1"/>
</dbReference>
<evidence type="ECO:0000259" key="6">
    <source>
        <dbReference type="SMART" id="SM00534"/>
    </source>
</evidence>
<dbReference type="SUPFAM" id="SSF52540">
    <property type="entry name" value="P-loop containing nucleoside triphosphate hydrolases"/>
    <property type="match status" value="1"/>
</dbReference>
<dbReference type="GO" id="GO:0005524">
    <property type="term" value="F:ATP binding"/>
    <property type="evidence" value="ECO:0007669"/>
    <property type="project" value="UniProtKB-KW"/>
</dbReference>
<dbReference type="GO" id="GO:0140664">
    <property type="term" value="F:ATP-dependent DNA damage sensor activity"/>
    <property type="evidence" value="ECO:0007669"/>
    <property type="project" value="InterPro"/>
</dbReference>
<comment type="caution">
    <text evidence="7">The sequence shown here is derived from an EMBL/GenBank/DDBJ whole genome shotgun (WGS) entry which is preliminary data.</text>
</comment>
<dbReference type="InterPro" id="IPR007696">
    <property type="entry name" value="DNA_mismatch_repair_MutS_core"/>
</dbReference>
<dbReference type="EMBL" id="DRIG01000107">
    <property type="protein sequence ID" value="HEC79521.1"/>
    <property type="molecule type" value="Genomic_DNA"/>
</dbReference>
<proteinExistence type="predicted"/>
<feature type="domain" description="DNA mismatch repair proteins mutS family" evidence="6">
    <location>
        <begin position="266"/>
        <end position="447"/>
    </location>
</feature>
<evidence type="ECO:0008006" key="9">
    <source>
        <dbReference type="Google" id="ProtNLM"/>
    </source>
</evidence>
<organism evidence="7 8">
    <name type="scientific">candidate division WOR-3 bacterium</name>
    <dbReference type="NCBI Taxonomy" id="2052148"/>
    <lineage>
        <taxon>Bacteria</taxon>
        <taxon>Bacteria division WOR-3</taxon>
    </lineage>
</organism>
<keyword evidence="2" id="KW-0067">ATP-binding</keyword>
<dbReference type="GO" id="GO:0030983">
    <property type="term" value="F:mismatched DNA binding"/>
    <property type="evidence" value="ECO:0007669"/>
    <property type="project" value="InterPro"/>
</dbReference>
<reference evidence="7" key="1">
    <citation type="journal article" date="2020" name="mSystems">
        <title>Genome- and Community-Level Interaction Insights into Carbon Utilization and Element Cycling Functions of Hydrothermarchaeota in Hydrothermal Sediment.</title>
        <authorList>
            <person name="Zhou Z."/>
            <person name="Liu Y."/>
            <person name="Xu W."/>
            <person name="Pan J."/>
            <person name="Luo Z.H."/>
            <person name="Li M."/>
        </authorList>
    </citation>
    <scope>NUCLEOTIDE SEQUENCE</scope>
    <source>
        <strain evidence="7">HyVt-388</strain>
    </source>
</reference>
<dbReference type="PANTHER" id="PTHR48466">
    <property type="entry name" value="OS10G0509000 PROTEIN-RELATED"/>
    <property type="match status" value="1"/>
</dbReference>
<evidence type="ECO:0000313" key="7">
    <source>
        <dbReference type="EMBL" id="HEC79521.1"/>
    </source>
</evidence>
<evidence type="ECO:0000259" key="5">
    <source>
        <dbReference type="SMART" id="SM00533"/>
    </source>
</evidence>
<keyword evidence="3" id="KW-0238">DNA-binding</keyword>
<dbReference type="InterPro" id="IPR036187">
    <property type="entry name" value="DNA_mismatch_repair_MutS_sf"/>
</dbReference>
<dbReference type="InterPro" id="IPR005747">
    <property type="entry name" value="MutS2"/>
</dbReference>
<sequence>MEKIIKFGESADFSIPADPGVLREKLAVSAYLPVEDIIKLKYWFNSIGVLKKKFNKSSLREYFIKLGEYSELTDEINRIFDGYDQVRDDASERLLKIRKEKRRIKQTIEETLNRILARRSSLFTDTTIIKRNQRFVLPVKRNFKNDFKGIIHSYSNSGETVFIEPMEITEYSARLFELSAQEQEEIERVLKSLTDQIRLRIEDIEADIEAVIDLDLLFAKAKYARDLDAAMPVFDEQINIVNGFHPILKTVETEVVPLNLKIGSDKKILLISGPNAGGKTVVLKTVGLIALMAKCGMFIPVEEGSTIPFFDRMYADIGDEQSIESHLSTFAAHIKQIKEALSAPSNSLVLLDELMSQTSVEEGSALAIAILERLSQRGATVLATTHNENLKIFVSTRTDMVNAGMEFTDRPTYRLILGIPQPSNAIRLAGELGINHGVLENALKRLDKEKVSMNNLFSDLSKELKEVQQERAKLNRLIKEYESKLEELNLKKKRELDELKAKYKRELIQSKRSIERLIKELKKEGPKPEKVHEMRKFFDEALHEDDESRVPYFPSIGEIVRIRSLKKTGQVVEEHAGKFKVSLENIYYWVEPKELESLPGDG</sequence>
<dbReference type="GO" id="GO:0045910">
    <property type="term" value="P:negative regulation of DNA recombination"/>
    <property type="evidence" value="ECO:0007669"/>
    <property type="project" value="InterPro"/>
</dbReference>
<evidence type="ECO:0000256" key="1">
    <source>
        <dbReference type="ARBA" id="ARBA00022741"/>
    </source>
</evidence>
<evidence type="ECO:0000256" key="3">
    <source>
        <dbReference type="ARBA" id="ARBA00023125"/>
    </source>
</evidence>
<keyword evidence="1" id="KW-0547">Nucleotide-binding</keyword>
<dbReference type="InterPro" id="IPR027417">
    <property type="entry name" value="P-loop_NTPase"/>
</dbReference>
<name>A0A9C9EQ87_UNCW3</name>
<evidence type="ECO:0000256" key="4">
    <source>
        <dbReference type="SAM" id="Coils"/>
    </source>
</evidence>
<accession>A0A9C9EQ87</accession>
<dbReference type="GO" id="GO:0004519">
    <property type="term" value="F:endonuclease activity"/>
    <property type="evidence" value="ECO:0007669"/>
    <property type="project" value="UniProtKB-KW"/>
</dbReference>
<evidence type="ECO:0000313" key="8">
    <source>
        <dbReference type="Proteomes" id="UP000885826"/>
    </source>
</evidence>
<dbReference type="SUPFAM" id="SSF48334">
    <property type="entry name" value="DNA repair protein MutS, domain III"/>
    <property type="match status" value="1"/>
</dbReference>
<dbReference type="Gene3D" id="3.40.50.300">
    <property type="entry name" value="P-loop containing nucleotide triphosphate hydrolases"/>
    <property type="match status" value="1"/>
</dbReference>
<keyword evidence="4" id="KW-0175">Coiled coil</keyword>
<dbReference type="PANTHER" id="PTHR48466:SF2">
    <property type="entry name" value="OS10G0509000 PROTEIN"/>
    <property type="match status" value="1"/>
</dbReference>
<dbReference type="SMART" id="SM00534">
    <property type="entry name" value="MUTSac"/>
    <property type="match status" value="1"/>
</dbReference>
<dbReference type="PIRSF" id="PIRSF005814">
    <property type="entry name" value="MutS_YshD"/>
    <property type="match status" value="1"/>
</dbReference>
<dbReference type="GO" id="GO:0016887">
    <property type="term" value="F:ATP hydrolysis activity"/>
    <property type="evidence" value="ECO:0007669"/>
    <property type="project" value="InterPro"/>
</dbReference>